<name>A0A2I0ILE4_PUNGR</name>
<accession>A0A2I0ILE4</accession>
<reference evidence="2 3" key="1">
    <citation type="submission" date="2017-11" db="EMBL/GenBank/DDBJ databases">
        <title>De-novo sequencing of pomegranate (Punica granatum L.) genome.</title>
        <authorList>
            <person name="Akparov Z."/>
            <person name="Amiraslanov A."/>
            <person name="Hajiyeva S."/>
            <person name="Abbasov M."/>
            <person name="Kaur K."/>
            <person name="Hamwieh A."/>
            <person name="Solovyev V."/>
            <person name="Salamov A."/>
            <person name="Braich B."/>
            <person name="Kosarev P."/>
            <person name="Mahmoud A."/>
            <person name="Hajiyev E."/>
            <person name="Babayeva S."/>
            <person name="Izzatullayeva V."/>
            <person name="Mammadov A."/>
            <person name="Mammadov A."/>
            <person name="Sharifova S."/>
            <person name="Ojaghi J."/>
            <person name="Eynullazada K."/>
            <person name="Bayramov B."/>
            <person name="Abdulazimova A."/>
            <person name="Shahmuradov I."/>
        </authorList>
    </citation>
    <scope>NUCLEOTIDE SEQUENCE [LARGE SCALE GENOMIC DNA]</scope>
    <source>
        <strain evidence="3">cv. AG2017</strain>
        <tissue evidence="2">Leaf</tissue>
    </source>
</reference>
<gene>
    <name evidence="2" type="ORF">CRG98_034776</name>
</gene>
<feature type="region of interest" description="Disordered" evidence="1">
    <location>
        <begin position="1"/>
        <end position="44"/>
    </location>
</feature>
<dbReference type="AlphaFoldDB" id="A0A2I0ILE4"/>
<dbReference type="EMBL" id="PGOL01002823">
    <property type="protein sequence ID" value="PKI44828.1"/>
    <property type="molecule type" value="Genomic_DNA"/>
</dbReference>
<dbReference type="Proteomes" id="UP000233551">
    <property type="component" value="Unassembled WGS sequence"/>
</dbReference>
<comment type="caution">
    <text evidence="2">The sequence shown here is derived from an EMBL/GenBank/DDBJ whole genome shotgun (WGS) entry which is preliminary data.</text>
</comment>
<dbReference type="Gene3D" id="3.90.1720.10">
    <property type="entry name" value="endopeptidase domain like (from Nostoc punctiforme)"/>
    <property type="match status" value="1"/>
</dbReference>
<sequence length="130" mass="14490">MPQLLPPWGGDLRSQRVPSGAPAGEVGKQKSSSPARPLMRSSGGTAYQLPQRKCFGEYNLRPNDYEHFAIFCRTGQKQQEQMSFFNDLESGSRDVINDYADAAIGGFLTQSNRLHESPTKPPNYSISWTH</sequence>
<evidence type="ECO:0000313" key="3">
    <source>
        <dbReference type="Proteomes" id="UP000233551"/>
    </source>
</evidence>
<evidence type="ECO:0000313" key="2">
    <source>
        <dbReference type="EMBL" id="PKI44828.1"/>
    </source>
</evidence>
<organism evidence="2 3">
    <name type="scientific">Punica granatum</name>
    <name type="common">Pomegranate</name>
    <dbReference type="NCBI Taxonomy" id="22663"/>
    <lineage>
        <taxon>Eukaryota</taxon>
        <taxon>Viridiplantae</taxon>
        <taxon>Streptophyta</taxon>
        <taxon>Embryophyta</taxon>
        <taxon>Tracheophyta</taxon>
        <taxon>Spermatophyta</taxon>
        <taxon>Magnoliopsida</taxon>
        <taxon>eudicotyledons</taxon>
        <taxon>Gunneridae</taxon>
        <taxon>Pentapetalae</taxon>
        <taxon>rosids</taxon>
        <taxon>malvids</taxon>
        <taxon>Myrtales</taxon>
        <taxon>Lythraceae</taxon>
        <taxon>Punica</taxon>
    </lineage>
</organism>
<protein>
    <submittedName>
        <fullName evidence="2">Uncharacterized protein</fullName>
    </submittedName>
</protein>
<keyword evidence="3" id="KW-1185">Reference proteome</keyword>
<evidence type="ECO:0000256" key="1">
    <source>
        <dbReference type="SAM" id="MobiDB-lite"/>
    </source>
</evidence>
<proteinExistence type="predicted"/>